<comment type="caution">
    <text evidence="2">The sequence shown here is derived from an EMBL/GenBank/DDBJ whole genome shotgun (WGS) entry which is preliminary data.</text>
</comment>
<evidence type="ECO:0000313" key="3">
    <source>
        <dbReference type="Proteomes" id="UP000249555"/>
    </source>
</evidence>
<evidence type="ECO:0000313" key="2">
    <source>
        <dbReference type="EMBL" id="PZO73442.1"/>
    </source>
</evidence>
<protein>
    <recommendedName>
        <fullName evidence="1">DUF6894 domain-containing protein</fullName>
    </recommendedName>
</protein>
<organism evidence="2 3">
    <name type="scientific">Sphingomonas taxi</name>
    <dbReference type="NCBI Taxonomy" id="1549858"/>
    <lineage>
        <taxon>Bacteria</taxon>
        <taxon>Pseudomonadati</taxon>
        <taxon>Pseudomonadota</taxon>
        <taxon>Alphaproteobacteria</taxon>
        <taxon>Sphingomonadales</taxon>
        <taxon>Sphingomonadaceae</taxon>
        <taxon>Sphingomonas</taxon>
    </lineage>
</organism>
<feature type="domain" description="DUF6894" evidence="1">
    <location>
        <begin position="3"/>
        <end position="69"/>
    </location>
</feature>
<dbReference type="InterPro" id="IPR054189">
    <property type="entry name" value="DUF6894"/>
</dbReference>
<dbReference type="AlphaFoldDB" id="A0A2W4YYX2"/>
<sequence>MPRYFFDIDNHKHVNDDDGTDLADDEEARVQAVIFAGDYLSDHPAIARHGARFRVAVRNDQGSVLLAVAVMIEEPGDEPGDTPGSSHF</sequence>
<dbReference type="Pfam" id="PF21834">
    <property type="entry name" value="DUF6894"/>
    <property type="match status" value="1"/>
</dbReference>
<name>A0A2W4YYX2_9SPHN</name>
<reference evidence="2 3" key="1">
    <citation type="submission" date="2017-08" db="EMBL/GenBank/DDBJ databases">
        <title>Infants hospitalized years apart are colonized by the same room-sourced microbial strains.</title>
        <authorList>
            <person name="Brooks B."/>
            <person name="Olm M.R."/>
            <person name="Firek B.A."/>
            <person name="Baker R."/>
            <person name="Thomas B.C."/>
            <person name="Morowitz M.J."/>
            <person name="Banfield J.F."/>
        </authorList>
    </citation>
    <scope>NUCLEOTIDE SEQUENCE [LARGE SCALE GENOMIC DNA]</scope>
    <source>
        <strain evidence="2">S2_018_000_R3_119</strain>
    </source>
</reference>
<dbReference type="Proteomes" id="UP000249555">
    <property type="component" value="Unassembled WGS sequence"/>
</dbReference>
<accession>A0A2W4YYX2</accession>
<dbReference type="EMBL" id="QFMX01000008">
    <property type="protein sequence ID" value="PZO73442.1"/>
    <property type="molecule type" value="Genomic_DNA"/>
</dbReference>
<gene>
    <name evidence="2" type="ORF">DI640_10370</name>
</gene>
<proteinExistence type="predicted"/>
<evidence type="ECO:0000259" key="1">
    <source>
        <dbReference type="Pfam" id="PF21834"/>
    </source>
</evidence>